<keyword evidence="1" id="KW-0175">Coiled coil</keyword>
<sequence length="391" mass="42758">SRCSQAAVFLGSLGETGCPWQVTCLASITLAVLGGLGCTHLLLAVSRNEVQHLITRYERERRQVQEQAESVRRILKVVLKVSYGAMLLLAVISVAVLSDIGLPESQPDGANLLCQVGFGMQSVDIGGCFLALCVWLVGRFWGVEQISSFFEEASLQRSEVMLSGELKAALGLEEEEEEEEEEANSMWGQTNQQQQASALAKNVEVNQLASADLEHRRKAQEEAKLGRQRLDEMRHVRDKVHAKLRAAKAAGSHETGVASCALARAGQRAMSARGEAQLWDKQAKSTENRAIVAAVREQEALNMVEKGSDIRVAAAKEHLEGRRAKSEQLTSLAQEQGEVSQRQHSEHLEMKERHAAGHGQLKVGAASRAQELAKQEMYTVSAKSGKQQMSV</sequence>
<feature type="transmembrane region" description="Helical" evidence="3">
    <location>
        <begin position="77"/>
        <end position="98"/>
    </location>
</feature>
<keyword evidence="3" id="KW-0812">Transmembrane</keyword>
<feature type="transmembrane region" description="Helical" evidence="3">
    <location>
        <begin position="118"/>
        <end position="138"/>
    </location>
</feature>
<dbReference type="EMBL" id="CAJNNV010011521">
    <property type="protein sequence ID" value="CAE8599825.1"/>
    <property type="molecule type" value="Genomic_DNA"/>
</dbReference>
<organism evidence="4 5">
    <name type="scientific">Polarella glacialis</name>
    <name type="common">Dinoflagellate</name>
    <dbReference type="NCBI Taxonomy" id="89957"/>
    <lineage>
        <taxon>Eukaryota</taxon>
        <taxon>Sar</taxon>
        <taxon>Alveolata</taxon>
        <taxon>Dinophyceae</taxon>
        <taxon>Suessiales</taxon>
        <taxon>Suessiaceae</taxon>
        <taxon>Polarella</taxon>
    </lineage>
</organism>
<evidence type="ECO:0000313" key="5">
    <source>
        <dbReference type="Proteomes" id="UP000654075"/>
    </source>
</evidence>
<feature type="compositionally biased region" description="Polar residues" evidence="2">
    <location>
        <begin position="327"/>
        <end position="340"/>
    </location>
</feature>
<keyword evidence="3" id="KW-0472">Membrane</keyword>
<keyword evidence="3" id="KW-1133">Transmembrane helix</keyword>
<feature type="region of interest" description="Disordered" evidence="2">
    <location>
        <begin position="172"/>
        <end position="193"/>
    </location>
</feature>
<evidence type="ECO:0000313" key="4">
    <source>
        <dbReference type="EMBL" id="CAE8599825.1"/>
    </source>
</evidence>
<dbReference type="AlphaFoldDB" id="A0A813ECH1"/>
<feature type="compositionally biased region" description="Basic and acidic residues" evidence="2">
    <location>
        <begin position="341"/>
        <end position="355"/>
    </location>
</feature>
<reference evidence="4" key="1">
    <citation type="submission" date="2021-02" db="EMBL/GenBank/DDBJ databases">
        <authorList>
            <person name="Dougan E. K."/>
            <person name="Rhodes N."/>
            <person name="Thang M."/>
            <person name="Chan C."/>
        </authorList>
    </citation>
    <scope>NUCLEOTIDE SEQUENCE</scope>
</reference>
<feature type="coiled-coil region" evidence="1">
    <location>
        <begin position="47"/>
        <end position="74"/>
    </location>
</feature>
<accession>A0A813ECH1</accession>
<evidence type="ECO:0000256" key="1">
    <source>
        <dbReference type="SAM" id="Coils"/>
    </source>
</evidence>
<feature type="non-terminal residue" evidence="4">
    <location>
        <position position="1"/>
    </location>
</feature>
<feature type="non-terminal residue" evidence="4">
    <location>
        <position position="391"/>
    </location>
</feature>
<evidence type="ECO:0000256" key="3">
    <source>
        <dbReference type="SAM" id="Phobius"/>
    </source>
</evidence>
<feature type="region of interest" description="Disordered" evidence="2">
    <location>
        <begin position="320"/>
        <end position="368"/>
    </location>
</feature>
<feature type="transmembrane region" description="Helical" evidence="3">
    <location>
        <begin position="20"/>
        <end position="43"/>
    </location>
</feature>
<keyword evidence="5" id="KW-1185">Reference proteome</keyword>
<feature type="compositionally biased region" description="Acidic residues" evidence="2">
    <location>
        <begin position="172"/>
        <end position="183"/>
    </location>
</feature>
<protein>
    <submittedName>
        <fullName evidence="4">Uncharacterized protein</fullName>
    </submittedName>
</protein>
<dbReference type="Proteomes" id="UP000654075">
    <property type="component" value="Unassembled WGS sequence"/>
</dbReference>
<comment type="caution">
    <text evidence="4">The sequence shown here is derived from an EMBL/GenBank/DDBJ whole genome shotgun (WGS) entry which is preliminary data.</text>
</comment>
<name>A0A813ECH1_POLGL</name>
<proteinExistence type="predicted"/>
<evidence type="ECO:0000256" key="2">
    <source>
        <dbReference type="SAM" id="MobiDB-lite"/>
    </source>
</evidence>
<gene>
    <name evidence="4" type="ORF">PGLA1383_LOCUS18168</name>
</gene>